<evidence type="ECO:0000256" key="3">
    <source>
        <dbReference type="ARBA" id="ARBA00022917"/>
    </source>
</evidence>
<dbReference type="GO" id="GO:0001732">
    <property type="term" value="P:formation of cytoplasmic translation initiation complex"/>
    <property type="evidence" value="ECO:0007669"/>
    <property type="project" value="UniProtKB-UniRule"/>
</dbReference>
<protein>
    <recommendedName>
        <fullName evidence="4">Eukaryotic translation initiation factor 3 subunit C</fullName>
        <shortName evidence="4">eIF3c</shortName>
    </recommendedName>
    <alternativeName>
        <fullName evidence="4">Eukaryotic translation initiation factor 3 subunit 8</fullName>
    </alternativeName>
    <alternativeName>
        <fullName evidence="4">eIF3 p110</fullName>
    </alternativeName>
</protein>
<reference evidence="7 8" key="1">
    <citation type="submission" date="2024-01" db="EMBL/GenBank/DDBJ databases">
        <title>A telomere-to-telomere, gap-free genome of sweet tea (Lithocarpus litseifolius).</title>
        <authorList>
            <person name="Zhou J."/>
        </authorList>
    </citation>
    <scope>NUCLEOTIDE SEQUENCE [LARGE SCALE GENOMIC DNA]</scope>
    <source>
        <strain evidence="7">Zhou-2022a</strain>
        <tissue evidence="7">Leaf</tissue>
    </source>
</reference>
<dbReference type="GO" id="GO:0016282">
    <property type="term" value="C:eukaryotic 43S preinitiation complex"/>
    <property type="evidence" value="ECO:0007669"/>
    <property type="project" value="UniProtKB-UniRule"/>
</dbReference>
<dbReference type="InterPro" id="IPR036388">
    <property type="entry name" value="WH-like_DNA-bd_sf"/>
</dbReference>
<evidence type="ECO:0000256" key="2">
    <source>
        <dbReference type="ARBA" id="ARBA00022540"/>
    </source>
</evidence>
<keyword evidence="1 4" id="KW-0963">Cytoplasm</keyword>
<evidence type="ECO:0000256" key="1">
    <source>
        <dbReference type="ARBA" id="ARBA00022490"/>
    </source>
</evidence>
<dbReference type="InterPro" id="IPR036390">
    <property type="entry name" value="WH_DNA-bd_sf"/>
</dbReference>
<feature type="compositionally biased region" description="Acidic residues" evidence="5">
    <location>
        <begin position="222"/>
        <end position="231"/>
    </location>
</feature>
<dbReference type="PANTHER" id="PTHR13937:SF0">
    <property type="entry name" value="EUKARYOTIC TRANSLATION INITIATION FACTOR 3 SUBUNIT C-RELATED"/>
    <property type="match status" value="1"/>
</dbReference>
<proteinExistence type="inferred from homology"/>
<dbReference type="AlphaFoldDB" id="A0AAW2C4A7"/>
<dbReference type="InterPro" id="IPR027516">
    <property type="entry name" value="EIF3C"/>
</dbReference>
<comment type="subcellular location">
    <subcellularLocation>
        <location evidence="4">Cytoplasm</location>
    </subcellularLocation>
</comment>
<name>A0AAW2C4A7_9ROSI</name>
<evidence type="ECO:0000256" key="5">
    <source>
        <dbReference type="SAM" id="MobiDB-lite"/>
    </source>
</evidence>
<feature type="region of interest" description="Disordered" evidence="5">
    <location>
        <begin position="172"/>
        <end position="243"/>
    </location>
</feature>
<keyword evidence="2 4" id="KW-0396">Initiation factor</keyword>
<dbReference type="Proteomes" id="UP001459277">
    <property type="component" value="Unassembled WGS sequence"/>
</dbReference>
<dbReference type="InterPro" id="IPR000717">
    <property type="entry name" value="PCI_dom"/>
</dbReference>
<feature type="compositionally biased region" description="Basic and acidic residues" evidence="5">
    <location>
        <begin position="202"/>
        <end position="221"/>
    </location>
</feature>
<feature type="compositionally biased region" description="Acidic residues" evidence="5">
    <location>
        <begin position="13"/>
        <end position="25"/>
    </location>
</feature>
<dbReference type="GO" id="GO:0033290">
    <property type="term" value="C:eukaryotic 48S preinitiation complex"/>
    <property type="evidence" value="ECO:0007669"/>
    <property type="project" value="UniProtKB-UniRule"/>
</dbReference>
<comment type="similarity">
    <text evidence="4">Belongs to the eIF-3 subunit C family.</text>
</comment>
<gene>
    <name evidence="7" type="ORF">SO802_027533</name>
</gene>
<evidence type="ECO:0000313" key="7">
    <source>
        <dbReference type="EMBL" id="KAK9992548.1"/>
    </source>
</evidence>
<evidence type="ECO:0000313" key="8">
    <source>
        <dbReference type="Proteomes" id="UP001459277"/>
    </source>
</evidence>
<organism evidence="7 8">
    <name type="scientific">Lithocarpus litseifolius</name>
    <dbReference type="NCBI Taxonomy" id="425828"/>
    <lineage>
        <taxon>Eukaryota</taxon>
        <taxon>Viridiplantae</taxon>
        <taxon>Streptophyta</taxon>
        <taxon>Embryophyta</taxon>
        <taxon>Tracheophyta</taxon>
        <taxon>Spermatophyta</taxon>
        <taxon>Magnoliopsida</taxon>
        <taxon>eudicotyledons</taxon>
        <taxon>Gunneridae</taxon>
        <taxon>Pentapetalae</taxon>
        <taxon>rosids</taxon>
        <taxon>fabids</taxon>
        <taxon>Fagales</taxon>
        <taxon>Fagaceae</taxon>
        <taxon>Lithocarpus</taxon>
    </lineage>
</organism>
<feature type="region of interest" description="Disordered" evidence="5">
    <location>
        <begin position="854"/>
        <end position="896"/>
    </location>
</feature>
<feature type="region of interest" description="Disordered" evidence="5">
    <location>
        <begin position="1"/>
        <end position="62"/>
    </location>
</feature>
<dbReference type="HAMAP" id="MF_03002">
    <property type="entry name" value="eIF3c"/>
    <property type="match status" value="1"/>
</dbReference>
<evidence type="ECO:0000256" key="4">
    <source>
        <dbReference type="HAMAP-Rule" id="MF_03002"/>
    </source>
</evidence>
<feature type="domain" description="PCI" evidence="6">
    <location>
        <begin position="625"/>
        <end position="796"/>
    </location>
</feature>
<feature type="compositionally biased region" description="Gly residues" evidence="5">
    <location>
        <begin position="854"/>
        <end position="868"/>
    </location>
</feature>
<dbReference type="SUPFAM" id="SSF46785">
    <property type="entry name" value="Winged helix' DNA-binding domain"/>
    <property type="match status" value="1"/>
</dbReference>
<accession>A0AAW2C4A7</accession>
<sequence>MALGFWRPQDGIDSGEDSEEDDCGEEIVNGGPAAASTEPDGRDYRIDSNANVSDDSDGEKRVVRSARDKRLEEMSATVDQMKNATKINDWVSLQESFDKINKQLEKVMRVTESEKAPNLYIKALVLMEDFLSEALANKDAKKKMSSSNAKALNSMKQKLKKNNKLYEDMISKYRENPEIEEERDEGDEEDEDEEIDLEIEEDLTKIEFKDSEADDNDKVGNSEDDDDDDGEWEKKRSKKDKLMNKQFKNPSEITWDTVNKKFKEVVAARGRKGTGTFEQVEQLTFLTKVAKTPAQKLEILFSVVSAQFDVNPGLNGYMPINVWKKCVHNMLVILDILFQYPNIVVNDMVGPDENETQKGPEYNGTIQVWGNLVAFVEKVDSEFFKSLQCIDPHTHEYVERLRDEPMFSVLTQNVQDHLERVGDLKAAAKVALKRVELIYYKPQEVYDAMRKLAEQTGDVDNGEAGEEPKVVEESRGPTAFVVTPKLVPRKPTFPENSRAMMDCLVSLIYKFGDERTKARSMLCDIYHHALLDEFSTSRDLLLMSHLQDCIQHMDISTQILFNRAMAQLGLCAFRVGLITEGHSCLSELYSGGRVRELLAQGVSQSRYHKKTPEQERIERRRQMPYHMHINLELLEAVHLICAMLLEVPNMAANIHDAKRKVISKTFRRLLEVSERQTFTGPPETVKDHIMAATRALSKGDFEKAYDVIRSLDAWNLLRNQENVLEMLKAKIKEETLRAYLFTYSSYNSLSLDQLTKLFDLSDAQTRSIVSKMIINEELHAVWDQPTQCIVFHDVEHSRLQALAFQLTEKLSVLAERNERAIEAKLGGVSLDYAAGTASAGSRWQDNLSFTQGRQAGGTGHARYGGGGRPLPLSQAAGGRYSSDWTDQSRGTRGGYQGTRYQGFAYGGSGRGSQIDTSTHLVSLNKEVRA</sequence>
<dbReference type="GO" id="GO:0031369">
    <property type="term" value="F:translation initiation factor binding"/>
    <property type="evidence" value="ECO:0007669"/>
    <property type="project" value="InterPro"/>
</dbReference>
<dbReference type="PANTHER" id="PTHR13937">
    <property type="entry name" value="EUKARYOTIC TRANSLATION INITATION FACTOR 3, SUBUNIT 8 EIF3S8 -RELATED"/>
    <property type="match status" value="1"/>
</dbReference>
<dbReference type="GO" id="GO:0003723">
    <property type="term" value="F:RNA binding"/>
    <property type="evidence" value="ECO:0007669"/>
    <property type="project" value="InterPro"/>
</dbReference>
<dbReference type="Pfam" id="PF05470">
    <property type="entry name" value="eIF-3c_N"/>
    <property type="match status" value="1"/>
</dbReference>
<feature type="compositionally biased region" description="Acidic residues" evidence="5">
    <location>
        <begin position="178"/>
        <end position="201"/>
    </location>
</feature>
<dbReference type="Pfam" id="PF26569">
    <property type="entry name" value="EIF3CL_C"/>
    <property type="match status" value="1"/>
</dbReference>
<keyword evidence="3 4" id="KW-0648">Protein biosynthesis</keyword>
<keyword evidence="8" id="KW-1185">Reference proteome</keyword>
<dbReference type="Gene3D" id="1.10.10.10">
    <property type="entry name" value="Winged helix-like DNA-binding domain superfamily/Winged helix DNA-binding domain"/>
    <property type="match status" value="1"/>
</dbReference>
<dbReference type="GO" id="GO:0005852">
    <property type="term" value="C:eukaryotic translation initiation factor 3 complex"/>
    <property type="evidence" value="ECO:0007669"/>
    <property type="project" value="UniProtKB-UniRule"/>
</dbReference>
<dbReference type="InterPro" id="IPR008905">
    <property type="entry name" value="EIF3C_N_dom"/>
</dbReference>
<dbReference type="InterPro" id="IPR058999">
    <property type="entry name" value="EIF3CL_C"/>
</dbReference>
<evidence type="ECO:0000259" key="6">
    <source>
        <dbReference type="PROSITE" id="PS50250"/>
    </source>
</evidence>
<dbReference type="PROSITE" id="PS50250">
    <property type="entry name" value="PCI"/>
    <property type="match status" value="1"/>
</dbReference>
<comment type="function">
    <text evidence="4">Component of the eukaryotic translation initiation factor 3 (eIF-3) complex, which is involved in protein synthesis of a specialized repertoire of mRNAs and, together with other initiation factors, stimulates binding of mRNA and methionyl-tRNAi to the 40S ribosome. The eIF-3 complex specifically targets and initiates translation of a subset of mRNAs involved in cell proliferation.</text>
</comment>
<dbReference type="SMART" id="SM00088">
    <property type="entry name" value="PINT"/>
    <property type="match status" value="1"/>
</dbReference>
<dbReference type="EMBL" id="JAZDWU010000009">
    <property type="protein sequence ID" value="KAK9992548.1"/>
    <property type="molecule type" value="Genomic_DNA"/>
</dbReference>
<dbReference type="Pfam" id="PF01399">
    <property type="entry name" value="PCI"/>
    <property type="match status" value="1"/>
</dbReference>
<comment type="caution">
    <text evidence="7">The sequence shown here is derived from an EMBL/GenBank/DDBJ whole genome shotgun (WGS) entry which is preliminary data.</text>
</comment>
<comment type="subunit">
    <text evidence="4">Component of the eukaryotic translation initiation factor 3 (eIF-3) complex.</text>
</comment>
<dbReference type="GO" id="GO:0003743">
    <property type="term" value="F:translation initiation factor activity"/>
    <property type="evidence" value="ECO:0007669"/>
    <property type="project" value="UniProtKB-UniRule"/>
</dbReference>